<sequence>MYKLPALPTRKQARFKVGLFVLALSLCTAISMASGLTEFSANLLSAIAKRWGQSAVPRLLAWKEFIQEEKPAAQGQWSPPKTPVVNTLKNTNRFFNKIPYQTDQAHWGVTDYWATPIEMLASNAGDCEDYAAAKYFSLRDLGAPAGQLRMVYVRALKINEAHMVLAWYPTPEAEPYILDILTGEIKPASQRTDLEPVYSFNDDDIWAGDTQKKGGASQIRFWKDLKEKMAREQAM</sequence>
<evidence type="ECO:0000313" key="4">
    <source>
        <dbReference type="Proteomes" id="UP000295794"/>
    </source>
</evidence>
<reference evidence="1 3" key="1">
    <citation type="submission" date="2018-06" db="EMBL/GenBank/DDBJ databases">
        <authorList>
            <consortium name="Pathogen Informatics"/>
            <person name="Doyle S."/>
        </authorList>
    </citation>
    <scope>NUCLEOTIDE SEQUENCE [LARGE SCALE GENOMIC DNA]</scope>
    <source>
        <strain evidence="1 3">NCTC11159</strain>
    </source>
</reference>
<evidence type="ECO:0000313" key="1">
    <source>
        <dbReference type="EMBL" id="STQ89932.1"/>
    </source>
</evidence>
<keyword evidence="4" id="KW-1185">Reference proteome</keyword>
<organism evidence="1 3">
    <name type="scientific">Iodobacter fluviatilis</name>
    <dbReference type="NCBI Taxonomy" id="537"/>
    <lineage>
        <taxon>Bacteria</taxon>
        <taxon>Pseudomonadati</taxon>
        <taxon>Pseudomonadota</taxon>
        <taxon>Betaproteobacteria</taxon>
        <taxon>Neisseriales</taxon>
        <taxon>Chitinibacteraceae</taxon>
        <taxon>Iodobacter</taxon>
    </lineage>
</organism>
<evidence type="ECO:0000313" key="2">
    <source>
        <dbReference type="EMBL" id="TCU81498.1"/>
    </source>
</evidence>
<dbReference type="Proteomes" id="UP000255108">
    <property type="component" value="Unassembled WGS sequence"/>
</dbReference>
<dbReference type="SUPFAM" id="SSF54001">
    <property type="entry name" value="Cysteine proteinases"/>
    <property type="match status" value="1"/>
</dbReference>
<dbReference type="Pfam" id="PF06035">
    <property type="entry name" value="Peptidase_C93"/>
    <property type="match status" value="1"/>
</dbReference>
<dbReference type="InterPro" id="IPR038765">
    <property type="entry name" value="Papain-like_cys_pep_sf"/>
</dbReference>
<protein>
    <submittedName>
        <fullName evidence="1">Bacterial protein of uncharacterized function (DUF920)</fullName>
    </submittedName>
    <submittedName>
        <fullName evidence="2">Transglutaminase-like cysteine proteinase</fullName>
    </submittedName>
</protein>
<dbReference type="EMBL" id="SMBT01000021">
    <property type="protein sequence ID" value="TCU81498.1"/>
    <property type="molecule type" value="Genomic_DNA"/>
</dbReference>
<dbReference type="EMBL" id="UGHR01000001">
    <property type="protein sequence ID" value="STQ89932.1"/>
    <property type="molecule type" value="Genomic_DNA"/>
</dbReference>
<dbReference type="Gene3D" id="3.10.620.30">
    <property type="match status" value="1"/>
</dbReference>
<dbReference type="PANTHER" id="PTHR39327:SF1">
    <property type="entry name" value="BLR5470 PROTEIN"/>
    <property type="match status" value="1"/>
</dbReference>
<dbReference type="PANTHER" id="PTHR39327">
    <property type="match status" value="1"/>
</dbReference>
<dbReference type="InterPro" id="IPR010319">
    <property type="entry name" value="Transglutaminase-like_Cys_pept"/>
</dbReference>
<proteinExistence type="predicted"/>
<accession>A0A377Q543</accession>
<dbReference type="AlphaFoldDB" id="A0A377Q543"/>
<dbReference type="RefSeq" id="WP_207916797.1">
    <property type="nucleotide sequence ID" value="NZ_CAWOLO010000021.1"/>
</dbReference>
<dbReference type="Proteomes" id="UP000295794">
    <property type="component" value="Unassembled WGS sequence"/>
</dbReference>
<evidence type="ECO:0000313" key="3">
    <source>
        <dbReference type="Proteomes" id="UP000255108"/>
    </source>
</evidence>
<name>A0A377Q543_9NEIS</name>
<gene>
    <name evidence="2" type="ORF">EV682_12113</name>
    <name evidence="1" type="ORF">NCTC11159_00983</name>
</gene>
<reference evidence="2 4" key="2">
    <citation type="submission" date="2019-03" db="EMBL/GenBank/DDBJ databases">
        <title>Genomic Encyclopedia of Type Strains, Phase IV (KMG-IV): sequencing the most valuable type-strain genomes for metagenomic binning, comparative biology and taxonomic classification.</title>
        <authorList>
            <person name="Goeker M."/>
        </authorList>
    </citation>
    <scope>NUCLEOTIDE SEQUENCE [LARGE SCALE GENOMIC DNA]</scope>
    <source>
        <strain evidence="2 4">DSM 3764</strain>
    </source>
</reference>